<feature type="domain" description="Tc1-like transposase DDE" evidence="2">
    <location>
        <begin position="197"/>
        <end position="348"/>
    </location>
</feature>
<dbReference type="InterPro" id="IPR052338">
    <property type="entry name" value="Transposase_5"/>
</dbReference>
<dbReference type="GO" id="GO:0003677">
    <property type="term" value="F:DNA binding"/>
    <property type="evidence" value="ECO:0007669"/>
    <property type="project" value="InterPro"/>
</dbReference>
<organism evidence="4">
    <name type="scientific">Culicoides sonorensis</name>
    <name type="common">Biting midge</name>
    <dbReference type="NCBI Taxonomy" id="179676"/>
    <lineage>
        <taxon>Eukaryota</taxon>
        <taxon>Metazoa</taxon>
        <taxon>Ecdysozoa</taxon>
        <taxon>Arthropoda</taxon>
        <taxon>Hexapoda</taxon>
        <taxon>Insecta</taxon>
        <taxon>Pterygota</taxon>
        <taxon>Neoptera</taxon>
        <taxon>Endopterygota</taxon>
        <taxon>Diptera</taxon>
        <taxon>Nematocera</taxon>
        <taxon>Chironomoidea</taxon>
        <taxon>Ceratopogonidae</taxon>
        <taxon>Ceratopogoninae</taxon>
        <taxon>Culicoides</taxon>
        <taxon>Monoculicoides</taxon>
    </lineage>
</organism>
<evidence type="ECO:0000313" key="3">
    <source>
        <dbReference type="EMBL" id="SSX14892.1"/>
    </source>
</evidence>
<proteinExistence type="predicted"/>
<dbReference type="InterPro" id="IPR036397">
    <property type="entry name" value="RNaseH_sf"/>
</dbReference>
<dbReference type="GO" id="GO:0015074">
    <property type="term" value="P:DNA integration"/>
    <property type="evidence" value="ECO:0007669"/>
    <property type="project" value="InterPro"/>
</dbReference>
<name>A0A336MYQ3_CULSO</name>
<dbReference type="PANTHER" id="PTHR23022:SF134">
    <property type="entry name" value="TRANSPOSABLE ELEMENT TC1 TRANSPOSASE"/>
    <property type="match status" value="1"/>
</dbReference>
<dbReference type="GO" id="GO:0006313">
    <property type="term" value="P:DNA transposition"/>
    <property type="evidence" value="ECO:0007669"/>
    <property type="project" value="InterPro"/>
</dbReference>
<dbReference type="AlphaFoldDB" id="A0A336MYQ3"/>
<reference evidence="3" key="1">
    <citation type="submission" date="2018-04" db="EMBL/GenBank/DDBJ databases">
        <authorList>
            <person name="Go L.Y."/>
            <person name="Mitchell J.A."/>
        </authorList>
    </citation>
    <scope>NUCLEOTIDE SEQUENCE</scope>
    <source>
        <tissue evidence="3">Whole organism</tissue>
    </source>
</reference>
<feature type="domain" description="Transposase Tc1-like" evidence="1">
    <location>
        <begin position="121"/>
        <end position="188"/>
    </location>
</feature>
<evidence type="ECO:0000259" key="2">
    <source>
        <dbReference type="Pfam" id="PF13358"/>
    </source>
</evidence>
<sequence>MLFIITTFYLVQKNSSIDEFLTKQNQSQTILQVFFWKIKKKYYLSFKTIFWLHLKVKMGRGSHCSAEKRGIIRELLSEGKTYKFIQDLLGCSAKMISNAKNWTEKPETRGRKQKLEVHDVRKMVRMVKKDPKMTSVKIKQDLNLPVHTSTIRRRLKEANLHGRSPRSVPLLQKRHITKRLEFAKEHMKWSPKKYRNILWTDETKIVLFGSAGRRQYVRRPINKEYDPKYVNRTVKHGGGKIVVWGCFSYNGVGPLHLIKGNMDAKMYVEIMETTMLPYAEWNLPLKWVFQQDNDPKHTSILAKQWFAAHDIEVMDWPAQSPDLNPIENLWTEVKAGVADRKPSNAKQLWEVVQEVWYNIPVETCRKLIDSMPRRCADVLKKKGHATKY</sequence>
<evidence type="ECO:0000259" key="1">
    <source>
        <dbReference type="Pfam" id="PF01498"/>
    </source>
</evidence>
<dbReference type="Gene3D" id="3.30.420.10">
    <property type="entry name" value="Ribonuclease H-like superfamily/Ribonuclease H"/>
    <property type="match status" value="1"/>
</dbReference>
<reference evidence="4" key="2">
    <citation type="submission" date="2018-07" db="EMBL/GenBank/DDBJ databases">
        <authorList>
            <person name="Quirk P.G."/>
            <person name="Krulwich T.A."/>
        </authorList>
    </citation>
    <scope>NUCLEOTIDE SEQUENCE</scope>
</reference>
<accession>A0A336MYQ3</accession>
<gene>
    <name evidence="4" type="primary">CSON007742</name>
</gene>
<evidence type="ECO:0000313" key="4">
    <source>
        <dbReference type="EMBL" id="SSX34279.1"/>
    </source>
</evidence>
<dbReference type="InterPro" id="IPR038717">
    <property type="entry name" value="Tc1-like_DDE_dom"/>
</dbReference>
<dbReference type="EMBL" id="UFQT01002917">
    <property type="protein sequence ID" value="SSX34279.1"/>
    <property type="molecule type" value="Genomic_DNA"/>
</dbReference>
<protein>
    <submittedName>
        <fullName evidence="4">CSON007742 protein</fullName>
    </submittedName>
</protein>
<dbReference type="PANTHER" id="PTHR23022">
    <property type="entry name" value="TRANSPOSABLE ELEMENT-RELATED"/>
    <property type="match status" value="1"/>
</dbReference>
<dbReference type="VEuPathDB" id="VectorBase:CSON007742"/>
<dbReference type="Pfam" id="PF01498">
    <property type="entry name" value="HTH_Tnp_Tc3_2"/>
    <property type="match status" value="1"/>
</dbReference>
<dbReference type="EMBL" id="UFQS01002917">
    <property type="protein sequence ID" value="SSX14892.1"/>
    <property type="molecule type" value="Genomic_DNA"/>
</dbReference>
<dbReference type="OMA" id="HINWTIS"/>
<dbReference type="Pfam" id="PF13358">
    <property type="entry name" value="DDE_3"/>
    <property type="match status" value="1"/>
</dbReference>
<dbReference type="InterPro" id="IPR002492">
    <property type="entry name" value="Transposase_Tc1-like"/>
</dbReference>